<dbReference type="GO" id="GO:0005737">
    <property type="term" value="C:cytoplasm"/>
    <property type="evidence" value="ECO:0007669"/>
    <property type="project" value="UniProtKB-SubCell"/>
</dbReference>
<dbReference type="Proteomes" id="UP000281094">
    <property type="component" value="Unassembled WGS sequence"/>
</dbReference>
<reference evidence="12 13" key="1">
    <citation type="submission" date="2018-10" db="EMBL/GenBank/DDBJ databases">
        <title>Notoacmeibacter sp. M2BS9Y-3-1, whole genome shotgun sequence.</title>
        <authorList>
            <person name="Tuo L."/>
        </authorList>
    </citation>
    <scope>NUCLEOTIDE SEQUENCE [LARGE SCALE GENOMIC DNA]</scope>
    <source>
        <strain evidence="12 13">M2BS9Y-3-1</strain>
    </source>
</reference>
<evidence type="ECO:0000256" key="1">
    <source>
        <dbReference type="ARBA" id="ARBA00004496"/>
    </source>
</evidence>
<protein>
    <recommendedName>
        <fullName evidence="4">Protein-L-isoaspartate O-methyltransferase</fullName>
        <ecNumber evidence="3">2.1.1.77</ecNumber>
    </recommendedName>
    <alternativeName>
        <fullName evidence="11">L-isoaspartyl protein carboxyl methyltransferase</fullName>
    </alternativeName>
    <alternativeName>
        <fullName evidence="9">Protein L-isoaspartyl methyltransferase</fullName>
    </alternativeName>
    <alternativeName>
        <fullName evidence="10">Protein-beta-aspartate methyltransferase</fullName>
    </alternativeName>
</protein>
<comment type="caution">
    <text evidence="12">The sequence shown here is derived from an EMBL/GenBank/DDBJ whole genome shotgun (WGS) entry which is preliminary data.</text>
</comment>
<dbReference type="CDD" id="cd02440">
    <property type="entry name" value="AdoMet_MTases"/>
    <property type="match status" value="1"/>
</dbReference>
<gene>
    <name evidence="12" type="primary">pcm</name>
    <name evidence="12" type="ORF">D8780_07090</name>
</gene>
<dbReference type="InterPro" id="IPR000682">
    <property type="entry name" value="PCMT"/>
</dbReference>
<dbReference type="AlphaFoldDB" id="A0A3L7JB89"/>
<evidence type="ECO:0000256" key="6">
    <source>
        <dbReference type="ARBA" id="ARBA00022603"/>
    </source>
</evidence>
<dbReference type="EMBL" id="RCWN01000001">
    <property type="protein sequence ID" value="RLQ88008.1"/>
    <property type="molecule type" value="Genomic_DNA"/>
</dbReference>
<comment type="subcellular location">
    <subcellularLocation>
        <location evidence="1">Cytoplasm</location>
    </subcellularLocation>
</comment>
<dbReference type="EC" id="2.1.1.77" evidence="3"/>
<dbReference type="SUPFAM" id="SSF53335">
    <property type="entry name" value="S-adenosyl-L-methionine-dependent methyltransferases"/>
    <property type="match status" value="1"/>
</dbReference>
<comment type="similarity">
    <text evidence="2">Belongs to the methyltransferase superfamily. L-isoaspartyl/D-aspartyl protein methyltransferase family.</text>
</comment>
<dbReference type="GO" id="GO:0032259">
    <property type="term" value="P:methylation"/>
    <property type="evidence" value="ECO:0007669"/>
    <property type="project" value="UniProtKB-KW"/>
</dbReference>
<evidence type="ECO:0000256" key="11">
    <source>
        <dbReference type="ARBA" id="ARBA00031350"/>
    </source>
</evidence>
<keyword evidence="6 12" id="KW-0489">Methyltransferase</keyword>
<evidence type="ECO:0000313" key="12">
    <source>
        <dbReference type="EMBL" id="RLQ88008.1"/>
    </source>
</evidence>
<evidence type="ECO:0000256" key="8">
    <source>
        <dbReference type="ARBA" id="ARBA00022691"/>
    </source>
</evidence>
<dbReference type="GO" id="GO:0004719">
    <property type="term" value="F:protein-L-isoaspartate (D-aspartate) O-methyltransferase activity"/>
    <property type="evidence" value="ECO:0007669"/>
    <property type="project" value="UniProtKB-EC"/>
</dbReference>
<proteinExistence type="inferred from homology"/>
<keyword evidence="8" id="KW-0949">S-adenosyl-L-methionine</keyword>
<accession>A0A3L7JB89</accession>
<name>A0A3L7JB89_9HYPH</name>
<dbReference type="RefSeq" id="WP_121644972.1">
    <property type="nucleotide sequence ID" value="NZ_RCWN01000001.1"/>
</dbReference>
<sequence>MMSEGFAAFALRARENGITDPALVSAFEKAGRDHFVDPAYRDAIWQPRSLPIKCGETLESPDQQIRILARLDLKPGLNVLEIGTGSGFTAAVIGAQAEKLISVERYRTLATAAAGQMKRLGFTHVSIRHGSAFDVLETGEGPFDRMIVWSSFSELPRNISNMMASGGIAVLAIGEPEQQQTVARLEKVGSRFERTDFATARMQPLAEEKALFL</sequence>
<evidence type="ECO:0000256" key="5">
    <source>
        <dbReference type="ARBA" id="ARBA00022490"/>
    </source>
</evidence>
<keyword evidence="13" id="KW-1185">Reference proteome</keyword>
<keyword evidence="7 12" id="KW-0808">Transferase</keyword>
<evidence type="ECO:0000256" key="4">
    <source>
        <dbReference type="ARBA" id="ARBA00013346"/>
    </source>
</evidence>
<keyword evidence="5" id="KW-0963">Cytoplasm</keyword>
<dbReference type="Pfam" id="PF01135">
    <property type="entry name" value="PCMT"/>
    <property type="match status" value="1"/>
</dbReference>
<dbReference type="InterPro" id="IPR029063">
    <property type="entry name" value="SAM-dependent_MTases_sf"/>
</dbReference>
<evidence type="ECO:0000256" key="9">
    <source>
        <dbReference type="ARBA" id="ARBA00030757"/>
    </source>
</evidence>
<evidence type="ECO:0000313" key="13">
    <source>
        <dbReference type="Proteomes" id="UP000281094"/>
    </source>
</evidence>
<evidence type="ECO:0000256" key="3">
    <source>
        <dbReference type="ARBA" id="ARBA00011890"/>
    </source>
</evidence>
<evidence type="ECO:0000256" key="10">
    <source>
        <dbReference type="ARBA" id="ARBA00031323"/>
    </source>
</evidence>
<organism evidence="12 13">
    <name type="scientific">Notoacmeibacter ruber</name>
    <dbReference type="NCBI Taxonomy" id="2670375"/>
    <lineage>
        <taxon>Bacteria</taxon>
        <taxon>Pseudomonadati</taxon>
        <taxon>Pseudomonadota</taxon>
        <taxon>Alphaproteobacteria</taxon>
        <taxon>Hyphomicrobiales</taxon>
        <taxon>Notoacmeibacteraceae</taxon>
        <taxon>Notoacmeibacter</taxon>
    </lineage>
</organism>
<evidence type="ECO:0000256" key="2">
    <source>
        <dbReference type="ARBA" id="ARBA00005369"/>
    </source>
</evidence>
<evidence type="ECO:0000256" key="7">
    <source>
        <dbReference type="ARBA" id="ARBA00022679"/>
    </source>
</evidence>
<dbReference type="PANTHER" id="PTHR11579">
    <property type="entry name" value="PROTEIN-L-ISOASPARTATE O-METHYLTRANSFERASE"/>
    <property type="match status" value="1"/>
</dbReference>
<dbReference type="PANTHER" id="PTHR11579:SF0">
    <property type="entry name" value="PROTEIN-L-ISOASPARTATE(D-ASPARTATE) O-METHYLTRANSFERASE"/>
    <property type="match status" value="1"/>
</dbReference>
<dbReference type="Gene3D" id="3.40.50.150">
    <property type="entry name" value="Vaccinia Virus protein VP39"/>
    <property type="match status" value="1"/>
</dbReference>